<dbReference type="Gene3D" id="3.90.380.10">
    <property type="entry name" value="Naphthalene 1,2-dioxygenase Alpha Subunit, Chain A, domain 1"/>
    <property type="match status" value="1"/>
</dbReference>
<evidence type="ECO:0000256" key="5">
    <source>
        <dbReference type="ARBA" id="ARBA00023014"/>
    </source>
</evidence>
<dbReference type="PANTHER" id="PTHR21266">
    <property type="entry name" value="IRON-SULFUR DOMAIN CONTAINING PROTEIN"/>
    <property type="match status" value="1"/>
</dbReference>
<comment type="caution">
    <text evidence="7">The sequence shown here is derived from an EMBL/GenBank/DDBJ whole genome shotgun (WGS) entry which is preliminary data.</text>
</comment>
<dbReference type="Proteomes" id="UP000290819">
    <property type="component" value="Unassembled WGS sequence"/>
</dbReference>
<sequence>MLSTKQPVLRRFWYALMPLDHLKDGPKPFTLLGEPIVLFLDAEGQPAALEDRCCHRTAKLSKGWCKNGNIVCGYHGWEYDRDGKLVMIPQFPFEQPVPDATARSFRAKARYGYVWVALDEPLADIPEIPEDGMPGYRRINQFYDKWNTAALRLMENSFANAHFAFVHKGTFGDINQPKPEKYEVVETDVGFDAETIITVRNPANAYRITGTREPMTRRHQRNKWFMPFCRRLDMEYPSGIRHIIFNCATPISDGQIQVVQLLFRNDGEADCSTQELIDWDAAIIAEDRDMLESTDPDAIVDMGRKIEMHMPSDRPGMIMRKRLLDLLHQHGEEERPRQ</sequence>
<keyword evidence="1" id="KW-0001">2Fe-2S</keyword>
<keyword evidence="5" id="KW-0411">Iron-sulfur</keyword>
<dbReference type="PANTHER" id="PTHR21266:SF60">
    <property type="entry name" value="3-KETOSTEROID-9-ALPHA-MONOOXYGENASE, OXYGENASE COMPONENT"/>
    <property type="match status" value="1"/>
</dbReference>
<dbReference type="GO" id="GO:0016491">
    <property type="term" value="F:oxidoreductase activity"/>
    <property type="evidence" value="ECO:0007669"/>
    <property type="project" value="UniProtKB-KW"/>
</dbReference>
<keyword evidence="4" id="KW-0408">Iron</keyword>
<dbReference type="PROSITE" id="PS51296">
    <property type="entry name" value="RIESKE"/>
    <property type="match status" value="1"/>
</dbReference>
<feature type="domain" description="Rieske" evidence="6">
    <location>
        <begin position="13"/>
        <end position="116"/>
    </location>
</feature>
<gene>
    <name evidence="7" type="ORF">B5V03_18305</name>
</gene>
<keyword evidence="3" id="KW-0560">Oxidoreductase</keyword>
<dbReference type="Pfam" id="PF00355">
    <property type="entry name" value="Rieske"/>
    <property type="match status" value="1"/>
</dbReference>
<dbReference type="RefSeq" id="WP_129271829.1">
    <property type="nucleotide sequence ID" value="NZ_MZXW01000021.1"/>
</dbReference>
<dbReference type="EMBL" id="MZXW01000021">
    <property type="protein sequence ID" value="RXT45632.1"/>
    <property type="molecule type" value="Genomic_DNA"/>
</dbReference>
<dbReference type="InterPro" id="IPR044043">
    <property type="entry name" value="VanA_C_cat"/>
</dbReference>
<evidence type="ECO:0000256" key="3">
    <source>
        <dbReference type="ARBA" id="ARBA00023002"/>
    </source>
</evidence>
<evidence type="ECO:0000259" key="6">
    <source>
        <dbReference type="PROSITE" id="PS51296"/>
    </source>
</evidence>
<evidence type="ECO:0000256" key="4">
    <source>
        <dbReference type="ARBA" id="ARBA00023004"/>
    </source>
</evidence>
<dbReference type="GO" id="GO:0046872">
    <property type="term" value="F:metal ion binding"/>
    <property type="evidence" value="ECO:0007669"/>
    <property type="project" value="UniProtKB-KW"/>
</dbReference>
<dbReference type="OrthoDB" id="9800776at2"/>
<dbReference type="InterPro" id="IPR050584">
    <property type="entry name" value="Cholesterol_7-desaturase"/>
</dbReference>
<evidence type="ECO:0000256" key="2">
    <source>
        <dbReference type="ARBA" id="ARBA00022723"/>
    </source>
</evidence>
<accession>A0A4Q1V376</accession>
<dbReference type="InterPro" id="IPR036922">
    <property type="entry name" value="Rieske_2Fe-2S_sf"/>
</dbReference>
<evidence type="ECO:0000256" key="1">
    <source>
        <dbReference type="ARBA" id="ARBA00022714"/>
    </source>
</evidence>
<dbReference type="Pfam" id="PF19112">
    <property type="entry name" value="VanA_C"/>
    <property type="match status" value="1"/>
</dbReference>
<dbReference type="InterPro" id="IPR017941">
    <property type="entry name" value="Rieske_2Fe-2S"/>
</dbReference>
<protein>
    <submittedName>
        <fullName evidence="7">Rieske (2Fe-2S) protein</fullName>
    </submittedName>
</protein>
<organism evidence="7 8">
    <name type="scientific">Bradyrhizobium betae</name>
    <dbReference type="NCBI Taxonomy" id="244734"/>
    <lineage>
        <taxon>Bacteria</taxon>
        <taxon>Pseudomonadati</taxon>
        <taxon>Pseudomonadota</taxon>
        <taxon>Alphaproteobacteria</taxon>
        <taxon>Hyphomicrobiales</taxon>
        <taxon>Nitrobacteraceae</taxon>
        <taxon>Bradyrhizobium</taxon>
    </lineage>
</organism>
<proteinExistence type="predicted"/>
<keyword evidence="2" id="KW-0479">Metal-binding</keyword>
<dbReference type="AlphaFoldDB" id="A0A4Q1V376"/>
<reference evidence="7 8" key="1">
    <citation type="submission" date="2017-03" db="EMBL/GenBank/DDBJ databases">
        <authorList>
            <person name="Safronova V.I."/>
            <person name="Sazanova A.L."/>
            <person name="Chirak E.R."/>
        </authorList>
    </citation>
    <scope>NUCLEOTIDE SEQUENCE [LARGE SCALE GENOMIC DNA]</scope>
    <source>
        <strain evidence="7 8">Opo-243</strain>
    </source>
</reference>
<dbReference type="GO" id="GO:0051537">
    <property type="term" value="F:2 iron, 2 sulfur cluster binding"/>
    <property type="evidence" value="ECO:0007669"/>
    <property type="project" value="UniProtKB-KW"/>
</dbReference>
<dbReference type="SUPFAM" id="SSF50022">
    <property type="entry name" value="ISP domain"/>
    <property type="match status" value="1"/>
</dbReference>
<keyword evidence="8" id="KW-1185">Reference proteome</keyword>
<dbReference type="SUPFAM" id="SSF55961">
    <property type="entry name" value="Bet v1-like"/>
    <property type="match status" value="1"/>
</dbReference>
<evidence type="ECO:0000313" key="8">
    <source>
        <dbReference type="Proteomes" id="UP000290819"/>
    </source>
</evidence>
<name>A0A4Q1V376_9BRAD</name>
<evidence type="ECO:0000313" key="7">
    <source>
        <dbReference type="EMBL" id="RXT45632.1"/>
    </source>
</evidence>
<dbReference type="Gene3D" id="2.102.10.10">
    <property type="entry name" value="Rieske [2Fe-2S] iron-sulphur domain"/>
    <property type="match status" value="1"/>
</dbReference>